<comment type="similarity">
    <text evidence="1 2">Belongs to the cytochrome P450 family.</text>
</comment>
<evidence type="ECO:0000313" key="4">
    <source>
        <dbReference type="Proteomes" id="UP000428803"/>
    </source>
</evidence>
<keyword evidence="2" id="KW-0408">Iron</keyword>
<dbReference type="Gene3D" id="1.10.630.10">
    <property type="entry name" value="Cytochrome P450"/>
    <property type="match status" value="1"/>
</dbReference>
<evidence type="ECO:0000313" key="3">
    <source>
        <dbReference type="EMBL" id="QGY80647.1"/>
    </source>
</evidence>
<dbReference type="GO" id="GO:0020037">
    <property type="term" value="F:heme binding"/>
    <property type="evidence" value="ECO:0007669"/>
    <property type="project" value="InterPro"/>
</dbReference>
<keyword evidence="2" id="KW-0560">Oxidoreductase</keyword>
<proteinExistence type="inferred from homology"/>
<dbReference type="InterPro" id="IPR002397">
    <property type="entry name" value="Cyt_P450_B"/>
</dbReference>
<dbReference type="KEGG" id="slaa:EUU25_08445"/>
<keyword evidence="4" id="KW-1185">Reference proteome</keyword>
<organism evidence="3 4">
    <name type="scientific">Sphingorhabdus lacus</name>
    <dbReference type="NCBI Taxonomy" id="392610"/>
    <lineage>
        <taxon>Bacteria</taxon>
        <taxon>Pseudomonadati</taxon>
        <taxon>Pseudomonadota</taxon>
        <taxon>Alphaproteobacteria</taxon>
        <taxon>Sphingomonadales</taxon>
        <taxon>Sphingomonadaceae</taxon>
        <taxon>Sphingorhabdus</taxon>
    </lineage>
</organism>
<sequence length="407" mass="46350">MDAQKLSLADLPEFDLHGEEYNSNPYQLLERLRNQSPVAKSQRGFEVLRYETLNWMLKADEFDIPTADLNVSLGCGPLQESFDRHGRLPALPREQHARIRRVMGQAFALRRIGERRDLMAEVANNLIDKFVDRGECDFIADFTHHYSITVACLLFGVDIKDVPSFQNATATMMHMFSNPLAPHVPAIEAALQTLWDYLEPLVESRTNEPKEDFISALVEAQKTQGKLSKEEVIWGLANLLFAGHDTTRSQLANCVRAILEHPGVWDDIRDNHDRIPFVMHESIRYYPTVQANRRVVRNPVEFEGFLAEPGQLIYLNTLSASRDPERFDNPNTYDTTRPIESYNTAFGHGIHHCLGHVLAKTEMIEALRVLTERLENVRFNGPLVTLPYSGQLGSLKSLPLKFDARTN</sequence>
<dbReference type="Proteomes" id="UP000428803">
    <property type="component" value="Chromosome"/>
</dbReference>
<dbReference type="PANTHER" id="PTHR46696">
    <property type="entry name" value="P450, PUTATIVE (EUROFUNG)-RELATED"/>
    <property type="match status" value="1"/>
</dbReference>
<keyword evidence="2" id="KW-0503">Monooxygenase</keyword>
<dbReference type="PRINTS" id="PR00359">
    <property type="entry name" value="BP450"/>
</dbReference>
<dbReference type="EMBL" id="CP035733">
    <property type="protein sequence ID" value="QGY80647.1"/>
    <property type="molecule type" value="Genomic_DNA"/>
</dbReference>
<dbReference type="Pfam" id="PF00067">
    <property type="entry name" value="p450"/>
    <property type="match status" value="1"/>
</dbReference>
<dbReference type="RefSeq" id="WP_158900066.1">
    <property type="nucleotide sequence ID" value="NZ_CP035733.1"/>
</dbReference>
<dbReference type="SUPFAM" id="SSF48264">
    <property type="entry name" value="Cytochrome P450"/>
    <property type="match status" value="1"/>
</dbReference>
<protein>
    <submittedName>
        <fullName evidence="3">Cytochrome P450</fullName>
    </submittedName>
</protein>
<dbReference type="OrthoDB" id="5522954at2"/>
<dbReference type="PRINTS" id="PR00385">
    <property type="entry name" value="P450"/>
</dbReference>
<dbReference type="InterPro" id="IPR001128">
    <property type="entry name" value="Cyt_P450"/>
</dbReference>
<dbReference type="GO" id="GO:0004497">
    <property type="term" value="F:monooxygenase activity"/>
    <property type="evidence" value="ECO:0007669"/>
    <property type="project" value="UniProtKB-KW"/>
</dbReference>
<name>A0A6I6L984_9SPHN</name>
<dbReference type="GO" id="GO:0005506">
    <property type="term" value="F:iron ion binding"/>
    <property type="evidence" value="ECO:0007669"/>
    <property type="project" value="InterPro"/>
</dbReference>
<evidence type="ECO:0000256" key="1">
    <source>
        <dbReference type="ARBA" id="ARBA00010617"/>
    </source>
</evidence>
<evidence type="ECO:0000256" key="2">
    <source>
        <dbReference type="RuleBase" id="RU000461"/>
    </source>
</evidence>
<dbReference type="PROSITE" id="PS00086">
    <property type="entry name" value="CYTOCHROME_P450"/>
    <property type="match status" value="1"/>
</dbReference>
<reference evidence="4" key="1">
    <citation type="submission" date="2019-01" db="EMBL/GenBank/DDBJ databases">
        <title>Sphingorhabdus lacus sp.nov., isolated from an oligotrophic freshwater lake.</title>
        <authorList>
            <person name="Park M."/>
        </authorList>
    </citation>
    <scope>NUCLEOTIDE SEQUENCE [LARGE SCALE GENOMIC DNA]</scope>
    <source>
        <strain evidence="4">IMCC1753</strain>
    </source>
</reference>
<dbReference type="PANTHER" id="PTHR46696:SF1">
    <property type="entry name" value="CYTOCHROME P450 YJIB-RELATED"/>
    <property type="match status" value="1"/>
</dbReference>
<keyword evidence="2" id="KW-0349">Heme</keyword>
<dbReference type="InterPro" id="IPR017972">
    <property type="entry name" value="Cyt_P450_CS"/>
</dbReference>
<dbReference type="InterPro" id="IPR036396">
    <property type="entry name" value="Cyt_P450_sf"/>
</dbReference>
<keyword evidence="2" id="KW-0479">Metal-binding</keyword>
<accession>A0A6I6L984</accession>
<dbReference type="GO" id="GO:0016705">
    <property type="term" value="F:oxidoreductase activity, acting on paired donors, with incorporation or reduction of molecular oxygen"/>
    <property type="evidence" value="ECO:0007669"/>
    <property type="project" value="InterPro"/>
</dbReference>
<gene>
    <name evidence="3" type="ORF">EUU25_08445</name>
</gene>
<dbReference type="AlphaFoldDB" id="A0A6I6L984"/>